<sequence length="90" mass="10315">MYLSSDTFPIIEQKLLQLLQLLPSGSCESESFSSVYIHPYIYICICIYVFISIHIYKKPTLGNFNLSANLLFISSSAYLYLIKTEIHKAL</sequence>
<organism evidence="2 3">
    <name type="scientific">Poecilia reticulata</name>
    <name type="common">Guppy</name>
    <name type="synonym">Acanthophacelus reticulatus</name>
    <dbReference type="NCBI Taxonomy" id="8081"/>
    <lineage>
        <taxon>Eukaryota</taxon>
        <taxon>Metazoa</taxon>
        <taxon>Chordata</taxon>
        <taxon>Craniata</taxon>
        <taxon>Vertebrata</taxon>
        <taxon>Euteleostomi</taxon>
        <taxon>Actinopterygii</taxon>
        <taxon>Neopterygii</taxon>
        <taxon>Teleostei</taxon>
        <taxon>Neoteleostei</taxon>
        <taxon>Acanthomorphata</taxon>
        <taxon>Ovalentaria</taxon>
        <taxon>Atherinomorphae</taxon>
        <taxon>Cyprinodontiformes</taxon>
        <taxon>Poeciliidae</taxon>
        <taxon>Poeciliinae</taxon>
        <taxon>Poecilia</taxon>
    </lineage>
</organism>
<proteinExistence type="predicted"/>
<accession>A0A3P9PTP2</accession>
<reference evidence="2" key="3">
    <citation type="submission" date="2025-09" db="UniProtKB">
        <authorList>
            <consortium name="Ensembl"/>
        </authorList>
    </citation>
    <scope>IDENTIFICATION</scope>
    <source>
        <strain evidence="2">Guanapo</strain>
    </source>
</reference>
<feature type="transmembrane region" description="Helical" evidence="1">
    <location>
        <begin position="63"/>
        <end position="82"/>
    </location>
</feature>
<protein>
    <submittedName>
        <fullName evidence="2">Uncharacterized protein</fullName>
    </submittedName>
</protein>
<name>A0A3P9PTP2_POERE</name>
<keyword evidence="1" id="KW-0472">Membrane</keyword>
<dbReference type="Ensembl" id="ENSPRET00000025405.1">
    <property type="protein sequence ID" value="ENSPREP00000025155.1"/>
    <property type="gene ID" value="ENSPREG00000016980.1"/>
</dbReference>
<evidence type="ECO:0000256" key="1">
    <source>
        <dbReference type="SAM" id="Phobius"/>
    </source>
</evidence>
<dbReference type="Proteomes" id="UP000242638">
    <property type="component" value="Unassembled WGS sequence"/>
</dbReference>
<feature type="transmembrane region" description="Helical" evidence="1">
    <location>
        <begin position="37"/>
        <end position="56"/>
    </location>
</feature>
<keyword evidence="3" id="KW-1185">Reference proteome</keyword>
<evidence type="ECO:0000313" key="2">
    <source>
        <dbReference type="Ensembl" id="ENSPREP00000025155.1"/>
    </source>
</evidence>
<keyword evidence="1" id="KW-1133">Transmembrane helix</keyword>
<keyword evidence="1" id="KW-0812">Transmembrane</keyword>
<evidence type="ECO:0000313" key="3">
    <source>
        <dbReference type="Proteomes" id="UP000242638"/>
    </source>
</evidence>
<reference evidence="3" key="1">
    <citation type="submission" date="2013-11" db="EMBL/GenBank/DDBJ databases">
        <title>The genomic landscape of the Guanapo guppy.</title>
        <authorList>
            <person name="Kuenstner A."/>
            <person name="Dreyer C."/>
        </authorList>
    </citation>
    <scope>NUCLEOTIDE SEQUENCE</scope>
    <source>
        <strain evidence="3">Guanapo</strain>
    </source>
</reference>
<reference evidence="2" key="2">
    <citation type="submission" date="2025-08" db="UniProtKB">
        <authorList>
            <consortium name="Ensembl"/>
        </authorList>
    </citation>
    <scope>IDENTIFICATION</scope>
    <source>
        <strain evidence="2">Guanapo</strain>
    </source>
</reference>
<dbReference type="AlphaFoldDB" id="A0A3P9PTP2"/>